<dbReference type="PROSITE" id="PS00086">
    <property type="entry name" value="CYTOCHROME_P450"/>
    <property type="match status" value="1"/>
</dbReference>
<sequence>MIQVKGPKTPRFAQLIEWIFKPLQLMEKSAKSYGDTFKLFLVGNNPMVFLSHPQAIKEIFTASPDKFDSGRGNKLVASLLGEQSLVLLDGKLHQRQRKLLTPPFHGDRMKSYGDLICKITEKVISNWKIGEPFEVRNSMQEISLSVILQAVFGLSEGERYDEIKQLIGSILDISGSPLRAMLVFVPLLQKDLGAWSPWGSFLRQQKRLDDLLYAEINERRDNPNASREDILSLMVAARDEEGQPMTDQEMRDELMTLLVAGHETTASSLTWAFYWIHHLPEVRKKLLAELDAVDNQDLNSIIKLPYLDAVCAETLRIYPIALIAFPRIPKAPVKIMGREYPAETQLTPCVYLTHHREDLYPEPKKFKPERFIEKQYSPYEYLPFGGGNRRCIGMAFALFEMKLVLTTVLKNLDLSIVNNHQVKPTRRGGTLAPSGGKWLVVKGKRDVKVKVGV</sequence>
<dbReference type="PRINTS" id="PR00385">
    <property type="entry name" value="P450"/>
</dbReference>
<dbReference type="Proteomes" id="UP000218418">
    <property type="component" value="Chromosome"/>
</dbReference>
<comment type="cofactor">
    <cofactor evidence="1 3">
        <name>heme</name>
        <dbReference type="ChEBI" id="CHEBI:30413"/>
    </cofactor>
</comment>
<keyword evidence="4" id="KW-0560">Oxidoreductase</keyword>
<name>A0A1Z4LRI5_9CYAN</name>
<reference evidence="5 6" key="1">
    <citation type="submission" date="2017-06" db="EMBL/GenBank/DDBJ databases">
        <title>Genome sequencing of cyanobaciteial culture collection at National Institute for Environmental Studies (NIES).</title>
        <authorList>
            <person name="Hirose Y."/>
            <person name="Shimura Y."/>
            <person name="Fujisawa T."/>
            <person name="Nakamura Y."/>
            <person name="Kawachi M."/>
        </authorList>
    </citation>
    <scope>NUCLEOTIDE SEQUENCE [LARGE SCALE GENOMIC DNA]</scope>
    <source>
        <strain evidence="5 6">NIES-267</strain>
    </source>
</reference>
<dbReference type="GO" id="GO:0016705">
    <property type="term" value="F:oxidoreductase activity, acting on paired donors, with incorporation or reduction of molecular oxygen"/>
    <property type="evidence" value="ECO:0007669"/>
    <property type="project" value="InterPro"/>
</dbReference>
<dbReference type="InterPro" id="IPR002401">
    <property type="entry name" value="Cyt_P450_E_grp-I"/>
</dbReference>
<dbReference type="Pfam" id="PF00067">
    <property type="entry name" value="p450"/>
    <property type="match status" value="1"/>
</dbReference>
<dbReference type="InterPro" id="IPR017972">
    <property type="entry name" value="Cyt_P450_CS"/>
</dbReference>
<dbReference type="PRINTS" id="PR00463">
    <property type="entry name" value="EP450I"/>
</dbReference>
<dbReference type="PANTHER" id="PTHR24305:SF166">
    <property type="entry name" value="CYTOCHROME P450 12A4, MITOCHONDRIAL-RELATED"/>
    <property type="match status" value="1"/>
</dbReference>
<keyword evidence="3 4" id="KW-0349">Heme</keyword>
<dbReference type="Gene3D" id="1.10.630.10">
    <property type="entry name" value="Cytochrome P450"/>
    <property type="match status" value="1"/>
</dbReference>
<evidence type="ECO:0000256" key="2">
    <source>
        <dbReference type="ARBA" id="ARBA00010617"/>
    </source>
</evidence>
<feature type="binding site" description="axial binding residue" evidence="3">
    <location>
        <position position="391"/>
    </location>
    <ligand>
        <name>heme</name>
        <dbReference type="ChEBI" id="CHEBI:30413"/>
    </ligand>
    <ligandPart>
        <name>Fe</name>
        <dbReference type="ChEBI" id="CHEBI:18248"/>
    </ligandPart>
</feature>
<gene>
    <name evidence="5" type="ORF">NIES267_33430</name>
</gene>
<dbReference type="SUPFAM" id="SSF48264">
    <property type="entry name" value="Cytochrome P450"/>
    <property type="match status" value="1"/>
</dbReference>
<dbReference type="PANTHER" id="PTHR24305">
    <property type="entry name" value="CYTOCHROME P450"/>
    <property type="match status" value="1"/>
</dbReference>
<organism evidence="5 6">
    <name type="scientific">Calothrix parasitica NIES-267</name>
    <dbReference type="NCBI Taxonomy" id="1973488"/>
    <lineage>
        <taxon>Bacteria</taxon>
        <taxon>Bacillati</taxon>
        <taxon>Cyanobacteriota</taxon>
        <taxon>Cyanophyceae</taxon>
        <taxon>Nostocales</taxon>
        <taxon>Calotrichaceae</taxon>
        <taxon>Calothrix</taxon>
    </lineage>
</organism>
<keyword evidence="6" id="KW-1185">Reference proteome</keyword>
<protein>
    <submittedName>
        <fullName evidence="5">Cytochrome P450</fullName>
    </submittedName>
</protein>
<dbReference type="GO" id="GO:0005506">
    <property type="term" value="F:iron ion binding"/>
    <property type="evidence" value="ECO:0007669"/>
    <property type="project" value="InterPro"/>
</dbReference>
<dbReference type="InterPro" id="IPR001128">
    <property type="entry name" value="Cyt_P450"/>
</dbReference>
<evidence type="ECO:0000313" key="6">
    <source>
        <dbReference type="Proteomes" id="UP000218418"/>
    </source>
</evidence>
<evidence type="ECO:0000256" key="3">
    <source>
        <dbReference type="PIRSR" id="PIRSR602401-1"/>
    </source>
</evidence>
<keyword evidence="3 4" id="KW-0408">Iron</keyword>
<dbReference type="CDD" id="cd11053">
    <property type="entry name" value="CYP110-like"/>
    <property type="match status" value="1"/>
</dbReference>
<keyword evidence="3 4" id="KW-0479">Metal-binding</keyword>
<dbReference type="EMBL" id="AP018227">
    <property type="protein sequence ID" value="BAY83849.1"/>
    <property type="molecule type" value="Genomic_DNA"/>
</dbReference>
<evidence type="ECO:0000256" key="1">
    <source>
        <dbReference type="ARBA" id="ARBA00001971"/>
    </source>
</evidence>
<dbReference type="OrthoDB" id="446280at2"/>
<accession>A0A1Z4LRI5</accession>
<keyword evidence="4" id="KW-0503">Monooxygenase</keyword>
<dbReference type="GO" id="GO:0004497">
    <property type="term" value="F:monooxygenase activity"/>
    <property type="evidence" value="ECO:0007669"/>
    <property type="project" value="UniProtKB-KW"/>
</dbReference>
<dbReference type="GO" id="GO:0020037">
    <property type="term" value="F:heme binding"/>
    <property type="evidence" value="ECO:0007669"/>
    <property type="project" value="InterPro"/>
</dbReference>
<dbReference type="InterPro" id="IPR050121">
    <property type="entry name" value="Cytochrome_P450_monoxygenase"/>
</dbReference>
<proteinExistence type="inferred from homology"/>
<comment type="similarity">
    <text evidence="2 4">Belongs to the cytochrome P450 family.</text>
</comment>
<evidence type="ECO:0000313" key="5">
    <source>
        <dbReference type="EMBL" id="BAY83849.1"/>
    </source>
</evidence>
<dbReference type="InterPro" id="IPR036396">
    <property type="entry name" value="Cyt_P450_sf"/>
</dbReference>
<dbReference type="AlphaFoldDB" id="A0A1Z4LRI5"/>
<evidence type="ECO:0000256" key="4">
    <source>
        <dbReference type="RuleBase" id="RU000461"/>
    </source>
</evidence>